<keyword evidence="6" id="KW-0539">Nucleus</keyword>
<dbReference type="FunFam" id="2.40.290.10:FF:000002">
    <property type="entry name" value="Spen family transcriptional repressor"/>
    <property type="match status" value="1"/>
</dbReference>
<dbReference type="InterPro" id="IPR012921">
    <property type="entry name" value="SPOC_C"/>
</dbReference>
<proteinExistence type="predicted"/>
<dbReference type="InterPro" id="IPR016194">
    <property type="entry name" value="SPOC-like_C_dom_sf"/>
</dbReference>
<feature type="domain" description="SPOC" evidence="7">
    <location>
        <begin position="1"/>
        <end position="159"/>
    </location>
</feature>
<evidence type="ECO:0000256" key="2">
    <source>
        <dbReference type="ARBA" id="ARBA00022884"/>
    </source>
</evidence>
<evidence type="ECO:0000256" key="3">
    <source>
        <dbReference type="ARBA" id="ARBA00023015"/>
    </source>
</evidence>
<organism evidence="8 9">
    <name type="scientific">Folsomia candida</name>
    <name type="common">Springtail</name>
    <dbReference type="NCBI Taxonomy" id="158441"/>
    <lineage>
        <taxon>Eukaryota</taxon>
        <taxon>Metazoa</taxon>
        <taxon>Ecdysozoa</taxon>
        <taxon>Arthropoda</taxon>
        <taxon>Hexapoda</taxon>
        <taxon>Collembola</taxon>
        <taxon>Entomobryomorpha</taxon>
        <taxon>Isotomoidea</taxon>
        <taxon>Isotomidae</taxon>
        <taxon>Proisotominae</taxon>
        <taxon>Folsomia</taxon>
    </lineage>
</organism>
<keyword evidence="9" id="KW-1185">Reference proteome</keyword>
<dbReference type="Pfam" id="PF07744">
    <property type="entry name" value="SPOC"/>
    <property type="match status" value="1"/>
</dbReference>
<dbReference type="InterPro" id="IPR010912">
    <property type="entry name" value="SPOC_met"/>
</dbReference>
<name>A0A226D8J9_FOLCA</name>
<comment type="caution">
    <text evidence="8">The sequence shown here is derived from an EMBL/GenBank/DDBJ whole genome shotgun (WGS) entry which is preliminary data.</text>
</comment>
<keyword evidence="2" id="KW-0694">RNA-binding</keyword>
<sequence>MWQGLLAVKNNTAASQMHYLTGDQDVAREALAPNPDGTIPPLKISQRMRLEEAHLMEVAARMQMPREHCVLLALPCGRDREDVLRQCKNLRCQFITYFQLKDAAGIANIPCPRTGFTKFVVHLIPADCGFVREYLRTKFPDLLHAVREIPYLLVVIGRG</sequence>
<evidence type="ECO:0000313" key="8">
    <source>
        <dbReference type="EMBL" id="OXA41463.1"/>
    </source>
</evidence>
<evidence type="ECO:0000259" key="7">
    <source>
        <dbReference type="PROSITE" id="PS50917"/>
    </source>
</evidence>
<dbReference type="GO" id="GO:0003723">
    <property type="term" value="F:RNA binding"/>
    <property type="evidence" value="ECO:0007669"/>
    <property type="project" value="UniProtKB-KW"/>
</dbReference>
<keyword evidence="5" id="KW-0804">Transcription</keyword>
<dbReference type="Proteomes" id="UP000198287">
    <property type="component" value="Unassembled WGS sequence"/>
</dbReference>
<keyword evidence="3" id="KW-0805">Transcription regulation</keyword>
<evidence type="ECO:0000256" key="6">
    <source>
        <dbReference type="ARBA" id="ARBA00023242"/>
    </source>
</evidence>
<dbReference type="SUPFAM" id="SSF100939">
    <property type="entry name" value="SPOC domain-like"/>
    <property type="match status" value="1"/>
</dbReference>
<dbReference type="Gene3D" id="2.40.290.10">
    <property type="match status" value="1"/>
</dbReference>
<dbReference type="AlphaFoldDB" id="A0A226D8J9"/>
<dbReference type="PROSITE" id="PS50917">
    <property type="entry name" value="SPOC"/>
    <property type="match status" value="1"/>
</dbReference>
<evidence type="ECO:0000313" key="9">
    <source>
        <dbReference type="Proteomes" id="UP000198287"/>
    </source>
</evidence>
<dbReference type="OMA" id="ACEFAND"/>
<dbReference type="OrthoDB" id="6407164at2759"/>
<evidence type="ECO:0000256" key="5">
    <source>
        <dbReference type="ARBA" id="ARBA00023163"/>
    </source>
</evidence>
<reference evidence="8 9" key="1">
    <citation type="submission" date="2015-12" db="EMBL/GenBank/DDBJ databases">
        <title>The genome of Folsomia candida.</title>
        <authorList>
            <person name="Faddeeva A."/>
            <person name="Derks M.F."/>
            <person name="Anvar Y."/>
            <person name="Smit S."/>
            <person name="Van Straalen N."/>
            <person name="Roelofs D."/>
        </authorList>
    </citation>
    <scope>NUCLEOTIDE SEQUENCE [LARGE SCALE GENOMIC DNA]</scope>
    <source>
        <strain evidence="8 9">VU population</strain>
        <tissue evidence="8">Whole body</tissue>
    </source>
</reference>
<keyword evidence="4" id="KW-0175">Coiled coil</keyword>
<accession>A0A226D8J9</accession>
<evidence type="ECO:0000256" key="1">
    <source>
        <dbReference type="ARBA" id="ARBA00004123"/>
    </source>
</evidence>
<comment type="subcellular location">
    <subcellularLocation>
        <location evidence="1">Nucleus</location>
    </subcellularLocation>
</comment>
<dbReference type="GO" id="GO:0005634">
    <property type="term" value="C:nucleus"/>
    <property type="evidence" value="ECO:0007669"/>
    <property type="project" value="UniProtKB-SubCell"/>
</dbReference>
<dbReference type="CDD" id="cd21543">
    <property type="entry name" value="SPOC_SHARP"/>
    <property type="match status" value="1"/>
</dbReference>
<gene>
    <name evidence="8" type="ORF">Fcan01_23689</name>
</gene>
<dbReference type="EMBL" id="LNIX01000029">
    <property type="protein sequence ID" value="OXA41463.1"/>
    <property type="molecule type" value="Genomic_DNA"/>
</dbReference>
<evidence type="ECO:0000256" key="4">
    <source>
        <dbReference type="ARBA" id="ARBA00023054"/>
    </source>
</evidence>
<protein>
    <submittedName>
        <fullName evidence="8">Protein split ends</fullName>
    </submittedName>
</protein>